<evidence type="ECO:0000313" key="6">
    <source>
        <dbReference type="EMBL" id="MBT1070327.1"/>
    </source>
</evidence>
<sequence>MKPHLSEHVTLFSSIVKWTIFASVVGMLAGLGTAFFLKVLSLATGLYGQNLHFQMFLPASLLVSSALTRFLAPDAAGHGTEKVIEAVHQRAGHISFRIVPVKLAATIITLASGGSAGKEGPCAQIAAALASSVASVARLPAADKKKLVICGISAGFATVFGTEIAGALFGIEVLVLGQMMYDVLFPSFVAAIVGYHVATSLGVTYPYEAVSITAHLSGWSFVEMLLLGVWCGIIALFFIQLLHLARKLLERFSWHWSDRALIGGALLVLIGTFVSRDYLGLGLSSIETALHGGRLPLAAFFWKTVTTSITLGCGGSGGVLTPIFFIGSSAGNLFASLFHESNLAAFSAIGMVAVLAAAANTPIAASVMAMEMFGSAIGPHAAVACMTSFLIVGYHSVYPSQLLGIQKSASLSAPEGSELGVTRAKVTPREKSLLALLLMMKSKARPARDHTKPPEN</sequence>
<gene>
    <name evidence="6" type="ORF">KJB30_00870</name>
</gene>
<feature type="transmembrane region" description="Helical" evidence="5">
    <location>
        <begin position="345"/>
        <end position="369"/>
    </location>
</feature>
<dbReference type="Pfam" id="PF00654">
    <property type="entry name" value="Voltage_CLC"/>
    <property type="match status" value="1"/>
</dbReference>
<keyword evidence="7" id="KW-1185">Reference proteome</keyword>
<dbReference type="InterPro" id="IPR001807">
    <property type="entry name" value="ClC"/>
</dbReference>
<evidence type="ECO:0000256" key="1">
    <source>
        <dbReference type="ARBA" id="ARBA00004141"/>
    </source>
</evidence>
<proteinExistence type="predicted"/>
<evidence type="ECO:0000256" key="2">
    <source>
        <dbReference type="ARBA" id="ARBA00022692"/>
    </source>
</evidence>
<dbReference type="Proteomes" id="UP000784128">
    <property type="component" value="Unassembled WGS sequence"/>
</dbReference>
<evidence type="ECO:0000256" key="5">
    <source>
        <dbReference type="SAM" id="Phobius"/>
    </source>
</evidence>
<comment type="subcellular location">
    <subcellularLocation>
        <location evidence="1">Membrane</location>
        <topology evidence="1">Multi-pass membrane protein</topology>
    </subcellularLocation>
</comment>
<evidence type="ECO:0000256" key="4">
    <source>
        <dbReference type="ARBA" id="ARBA00023136"/>
    </source>
</evidence>
<keyword evidence="2 5" id="KW-0812">Transmembrane</keyword>
<dbReference type="RefSeq" id="WP_214296035.1">
    <property type="nucleotide sequence ID" value="NZ_JAHDYS010000001.1"/>
</dbReference>
<protein>
    <submittedName>
        <fullName evidence="6">Chloride channel protein</fullName>
    </submittedName>
</protein>
<dbReference type="Gene3D" id="1.10.3080.10">
    <property type="entry name" value="Clc chloride channel"/>
    <property type="match status" value="1"/>
</dbReference>
<dbReference type="PANTHER" id="PTHR43427">
    <property type="entry name" value="CHLORIDE CHANNEL PROTEIN CLC-E"/>
    <property type="match status" value="1"/>
</dbReference>
<name>A0ABS5U3V0_9BACT</name>
<feature type="transmembrane region" description="Helical" evidence="5">
    <location>
        <begin position="183"/>
        <end position="207"/>
    </location>
</feature>
<feature type="transmembrane region" description="Helical" evidence="5">
    <location>
        <begin position="20"/>
        <end position="47"/>
    </location>
</feature>
<dbReference type="InterPro" id="IPR014743">
    <property type="entry name" value="Cl-channel_core"/>
</dbReference>
<dbReference type="EMBL" id="JAHDYS010000001">
    <property type="protein sequence ID" value="MBT1070327.1"/>
    <property type="molecule type" value="Genomic_DNA"/>
</dbReference>
<keyword evidence="3 5" id="KW-1133">Transmembrane helix</keyword>
<accession>A0ABS5U3V0</accession>
<dbReference type="SUPFAM" id="SSF81340">
    <property type="entry name" value="Clc chloride channel"/>
    <property type="match status" value="1"/>
</dbReference>
<dbReference type="PANTHER" id="PTHR43427:SF12">
    <property type="entry name" value="CHLORIDE TRANSPORTER"/>
    <property type="match status" value="1"/>
</dbReference>
<keyword evidence="4 5" id="KW-0472">Membrane</keyword>
<reference evidence="6 7" key="1">
    <citation type="submission" date="2021-05" db="EMBL/GenBank/DDBJ databases">
        <title>The draft genome of Geobacter chapellei DSM 13688.</title>
        <authorList>
            <person name="Xu Z."/>
            <person name="Masuda Y."/>
            <person name="Itoh H."/>
            <person name="Senoo K."/>
        </authorList>
    </citation>
    <scope>NUCLEOTIDE SEQUENCE [LARGE SCALE GENOMIC DNA]</scope>
    <source>
        <strain evidence="6 7">DSM 13688</strain>
    </source>
</reference>
<feature type="transmembrane region" description="Helical" evidence="5">
    <location>
        <begin position="260"/>
        <end position="279"/>
    </location>
</feature>
<feature type="transmembrane region" description="Helical" evidence="5">
    <location>
        <begin position="300"/>
        <end position="325"/>
    </location>
</feature>
<feature type="transmembrane region" description="Helical" evidence="5">
    <location>
        <begin position="219"/>
        <end position="240"/>
    </location>
</feature>
<comment type="caution">
    <text evidence="6">The sequence shown here is derived from an EMBL/GenBank/DDBJ whole genome shotgun (WGS) entry which is preliminary data.</text>
</comment>
<feature type="transmembrane region" description="Helical" evidence="5">
    <location>
        <begin position="147"/>
        <end position="171"/>
    </location>
</feature>
<dbReference type="PRINTS" id="PR00762">
    <property type="entry name" value="CLCHANNEL"/>
</dbReference>
<organism evidence="6 7">
    <name type="scientific">Pelotalea chapellei</name>
    <dbReference type="NCBI Taxonomy" id="44671"/>
    <lineage>
        <taxon>Bacteria</taxon>
        <taxon>Pseudomonadati</taxon>
        <taxon>Thermodesulfobacteriota</taxon>
        <taxon>Desulfuromonadia</taxon>
        <taxon>Geobacterales</taxon>
        <taxon>Geobacteraceae</taxon>
        <taxon>Pelotalea</taxon>
    </lineage>
</organism>
<evidence type="ECO:0000256" key="3">
    <source>
        <dbReference type="ARBA" id="ARBA00022989"/>
    </source>
</evidence>
<dbReference type="InterPro" id="IPR050368">
    <property type="entry name" value="ClC-type_chloride_channel"/>
</dbReference>
<evidence type="ECO:0000313" key="7">
    <source>
        <dbReference type="Proteomes" id="UP000784128"/>
    </source>
</evidence>
<feature type="transmembrane region" description="Helical" evidence="5">
    <location>
        <begin position="381"/>
        <end position="398"/>
    </location>
</feature>